<dbReference type="InterPro" id="IPR050807">
    <property type="entry name" value="TransReg_Diox_bact_type"/>
</dbReference>
<dbReference type="PANTHER" id="PTHR46797:SF1">
    <property type="entry name" value="METHYLPHOSPHONATE SYNTHASE"/>
    <property type="match status" value="1"/>
</dbReference>
<dbReference type="AlphaFoldDB" id="A0A2U3D7J6"/>
<gene>
    <name evidence="3" type="ORF">BM613_09650</name>
</gene>
<accession>A0A2U3D7J6</accession>
<dbReference type="EMBL" id="MPDK01000016">
    <property type="protein sequence ID" value="PWI57241.1"/>
    <property type="molecule type" value="Genomic_DNA"/>
</dbReference>
<dbReference type="PANTHER" id="PTHR46797">
    <property type="entry name" value="HTH-TYPE TRANSCRIPTIONAL REGULATOR"/>
    <property type="match status" value="1"/>
</dbReference>
<comment type="caution">
    <text evidence="3">The sequence shown here is derived from an EMBL/GenBank/DDBJ whole genome shotgun (WGS) entry which is preliminary data.</text>
</comment>
<dbReference type="OrthoDB" id="9812960at2"/>
<keyword evidence="1" id="KW-0238">DNA-binding</keyword>
<dbReference type="GO" id="GO:0003677">
    <property type="term" value="F:DNA binding"/>
    <property type="evidence" value="ECO:0007669"/>
    <property type="project" value="UniProtKB-KW"/>
</dbReference>
<organism evidence="3 4">
    <name type="scientific">Sulfoacidibacillus thermotolerans</name>
    <name type="common">Acidibacillus sulfuroxidans</name>
    <dbReference type="NCBI Taxonomy" id="1765684"/>
    <lineage>
        <taxon>Bacteria</taxon>
        <taxon>Bacillati</taxon>
        <taxon>Bacillota</taxon>
        <taxon>Bacilli</taxon>
        <taxon>Bacillales</taxon>
        <taxon>Alicyclobacillaceae</taxon>
        <taxon>Sulfoacidibacillus</taxon>
    </lineage>
</organism>
<name>A0A2U3D7J6_SULT2</name>
<dbReference type="InterPro" id="IPR010982">
    <property type="entry name" value="Lambda_DNA-bd_dom_sf"/>
</dbReference>
<evidence type="ECO:0000313" key="4">
    <source>
        <dbReference type="Proteomes" id="UP000245380"/>
    </source>
</evidence>
<dbReference type="PROSITE" id="PS50943">
    <property type="entry name" value="HTH_CROC1"/>
    <property type="match status" value="1"/>
</dbReference>
<dbReference type="InterPro" id="IPR001387">
    <property type="entry name" value="Cro/C1-type_HTH"/>
</dbReference>
<evidence type="ECO:0000313" key="3">
    <source>
        <dbReference type="EMBL" id="PWI57241.1"/>
    </source>
</evidence>
<protein>
    <recommendedName>
        <fullName evidence="2">HTH cro/C1-type domain-containing protein</fullName>
    </recommendedName>
</protein>
<dbReference type="CDD" id="cd00093">
    <property type="entry name" value="HTH_XRE"/>
    <property type="match status" value="1"/>
</dbReference>
<dbReference type="Gene3D" id="1.10.260.40">
    <property type="entry name" value="lambda repressor-like DNA-binding domains"/>
    <property type="match status" value="1"/>
</dbReference>
<dbReference type="Proteomes" id="UP000245380">
    <property type="component" value="Unassembled WGS sequence"/>
</dbReference>
<sequence length="68" mass="7650">MKEALGARVRERRLKLGMSVQELAKKAEVSASYIYAIESGVRGSQIEKLTRIARALETTVIDLWSNEQ</sequence>
<dbReference type="SMART" id="SM00530">
    <property type="entry name" value="HTH_XRE"/>
    <property type="match status" value="1"/>
</dbReference>
<evidence type="ECO:0000256" key="1">
    <source>
        <dbReference type="ARBA" id="ARBA00023125"/>
    </source>
</evidence>
<dbReference type="GO" id="GO:0005829">
    <property type="term" value="C:cytosol"/>
    <property type="evidence" value="ECO:0007669"/>
    <property type="project" value="TreeGrafter"/>
</dbReference>
<feature type="domain" description="HTH cro/C1-type" evidence="2">
    <location>
        <begin position="9"/>
        <end position="63"/>
    </location>
</feature>
<keyword evidence="4" id="KW-1185">Reference proteome</keyword>
<dbReference type="RefSeq" id="WP_109430982.1">
    <property type="nucleotide sequence ID" value="NZ_MPDK01000016.1"/>
</dbReference>
<proteinExistence type="predicted"/>
<dbReference type="SUPFAM" id="SSF47413">
    <property type="entry name" value="lambda repressor-like DNA-binding domains"/>
    <property type="match status" value="1"/>
</dbReference>
<evidence type="ECO:0000259" key="2">
    <source>
        <dbReference type="PROSITE" id="PS50943"/>
    </source>
</evidence>
<reference evidence="3 4" key="1">
    <citation type="submission" date="2016-11" db="EMBL/GenBank/DDBJ databases">
        <title>Comparative genomics of Acidibacillus ferroxidans species.</title>
        <authorList>
            <person name="Oliveira G."/>
            <person name="Nunes G."/>
            <person name="Oliveira R."/>
            <person name="Araujo F."/>
            <person name="Salim A."/>
            <person name="Scholte L."/>
            <person name="Morais D."/>
            <person name="Nancucheo I."/>
            <person name="Johnson D.B."/>
            <person name="Grail B."/>
            <person name="Bittencourt J."/>
            <person name="Valadares R."/>
        </authorList>
    </citation>
    <scope>NUCLEOTIDE SEQUENCE [LARGE SCALE GENOMIC DNA]</scope>
    <source>
        <strain evidence="3 4">Y002</strain>
    </source>
</reference>
<dbReference type="Pfam" id="PF01381">
    <property type="entry name" value="HTH_3"/>
    <property type="match status" value="1"/>
</dbReference>
<dbReference type="GO" id="GO:0003700">
    <property type="term" value="F:DNA-binding transcription factor activity"/>
    <property type="evidence" value="ECO:0007669"/>
    <property type="project" value="TreeGrafter"/>
</dbReference>